<proteinExistence type="predicted"/>
<dbReference type="AlphaFoldDB" id="A0A8T8I0B7"/>
<dbReference type="Pfam" id="PF13358">
    <property type="entry name" value="DDE_3"/>
    <property type="match status" value="1"/>
</dbReference>
<sequence>MTRPRSPPGGGCRGGGGKPTPRAGAPGCCFEDETGCNTRPHKARTWARRGHTPVLPYWAGSQGRISVAGLLCVKPGERTRLLHRVLVHHRRRSPPAPRSFLERHYLALLDDAHRRLGGPIVLIWDNLDRHISARIRPALAARDWLHVIRLPAYAPELNPVEGVWSHLKRGLANLAPVGLNDLVPIVRRRLRLIRNRPDLLDGFLAHTGLTLTPEPT</sequence>
<accession>A0A8T8I0B7</accession>
<dbReference type="Gene3D" id="3.30.420.10">
    <property type="entry name" value="Ribonuclease H-like superfamily/Ribonuclease H"/>
    <property type="match status" value="1"/>
</dbReference>
<feature type="compositionally biased region" description="Gly residues" evidence="1">
    <location>
        <begin position="8"/>
        <end position="18"/>
    </location>
</feature>
<organism evidence="3 4">
    <name type="scientific">Saccharothrix algeriensis</name>
    <dbReference type="NCBI Taxonomy" id="173560"/>
    <lineage>
        <taxon>Bacteria</taxon>
        <taxon>Bacillati</taxon>
        <taxon>Actinomycetota</taxon>
        <taxon>Actinomycetes</taxon>
        <taxon>Pseudonocardiales</taxon>
        <taxon>Pseudonocardiaceae</taxon>
        <taxon>Saccharothrix</taxon>
    </lineage>
</organism>
<dbReference type="Proteomes" id="UP000671828">
    <property type="component" value="Chromosome"/>
</dbReference>
<dbReference type="EMBL" id="CP072788">
    <property type="protein sequence ID" value="QTR04176.1"/>
    <property type="molecule type" value="Genomic_DNA"/>
</dbReference>
<gene>
    <name evidence="3" type="ORF">J7S33_04205</name>
</gene>
<evidence type="ECO:0000313" key="3">
    <source>
        <dbReference type="EMBL" id="QTR04176.1"/>
    </source>
</evidence>
<evidence type="ECO:0000313" key="4">
    <source>
        <dbReference type="Proteomes" id="UP000671828"/>
    </source>
</evidence>
<dbReference type="InterPro" id="IPR038717">
    <property type="entry name" value="Tc1-like_DDE_dom"/>
</dbReference>
<evidence type="ECO:0000259" key="2">
    <source>
        <dbReference type="Pfam" id="PF13358"/>
    </source>
</evidence>
<feature type="domain" description="Tc1-like transposase DDE" evidence="2">
    <location>
        <begin position="30"/>
        <end position="173"/>
    </location>
</feature>
<reference evidence="3" key="1">
    <citation type="submission" date="2021-04" db="EMBL/GenBank/DDBJ databases">
        <title>Saccharothrix algeriensis WGS.</title>
        <authorList>
            <person name="Stuskova K."/>
            <person name="Hakalova E."/>
            <person name="Tebbal A.B."/>
            <person name="Eichmeier A."/>
        </authorList>
    </citation>
    <scope>NUCLEOTIDE SEQUENCE</scope>
    <source>
        <strain evidence="3">NRRL B-24137</strain>
    </source>
</reference>
<protein>
    <submittedName>
        <fullName evidence="3">Transposase</fullName>
    </submittedName>
</protein>
<evidence type="ECO:0000256" key="1">
    <source>
        <dbReference type="SAM" id="MobiDB-lite"/>
    </source>
</evidence>
<name>A0A8T8I0B7_9PSEU</name>
<dbReference type="InterPro" id="IPR036397">
    <property type="entry name" value="RNaseH_sf"/>
</dbReference>
<feature type="region of interest" description="Disordered" evidence="1">
    <location>
        <begin position="1"/>
        <end position="22"/>
    </location>
</feature>
<dbReference type="GO" id="GO:0003676">
    <property type="term" value="F:nucleic acid binding"/>
    <property type="evidence" value="ECO:0007669"/>
    <property type="project" value="InterPro"/>
</dbReference>